<reference evidence="4" key="2">
    <citation type="submission" date="2016-01" db="EMBL/GenBank/DDBJ databases">
        <authorList>
            <person name="Poehlein A."/>
            <person name="Schlien K."/>
            <person name="Gottschalk G."/>
            <person name="Buckel W."/>
            <person name="Daniel R."/>
        </authorList>
    </citation>
    <scope>NUCLEOTIDE SEQUENCE [LARGE SCALE GENOMIC DNA]</scope>
    <source>
        <strain evidence="4">X2</strain>
    </source>
</reference>
<dbReference type="NCBIfam" id="TIGR02832">
    <property type="entry name" value="spo_yunB"/>
    <property type="match status" value="1"/>
</dbReference>
<evidence type="ECO:0000256" key="1">
    <source>
        <dbReference type="SAM" id="Phobius"/>
    </source>
</evidence>
<dbReference type="Proteomes" id="UP000184204">
    <property type="component" value="Unassembled WGS sequence"/>
</dbReference>
<evidence type="ECO:0000313" key="5">
    <source>
        <dbReference type="Proteomes" id="UP000184204"/>
    </source>
</evidence>
<keyword evidence="4" id="KW-1185">Reference proteome</keyword>
<dbReference type="KEGG" id="cpro:CPRO_13590"/>
<dbReference type="EMBL" id="CP014223">
    <property type="protein sequence ID" value="AMJ40952.1"/>
    <property type="molecule type" value="Genomic_DNA"/>
</dbReference>
<evidence type="ECO:0000313" key="4">
    <source>
        <dbReference type="Proteomes" id="UP000068026"/>
    </source>
</evidence>
<keyword evidence="1" id="KW-0812">Transmembrane</keyword>
<keyword evidence="1" id="KW-0472">Membrane</keyword>
<dbReference type="InterPro" id="IPR014197">
    <property type="entry name" value="Sporulation_prot_YunB"/>
</dbReference>
<dbReference type="EMBL" id="FQUA01000004">
    <property type="protein sequence ID" value="SHE59629.1"/>
    <property type="molecule type" value="Genomic_DNA"/>
</dbReference>
<keyword evidence="1" id="KW-1133">Transmembrane helix</keyword>
<reference evidence="3" key="3">
    <citation type="submission" date="2016-11" db="EMBL/GenBank/DDBJ databases">
        <authorList>
            <person name="Varghese N."/>
            <person name="Submissions S."/>
        </authorList>
    </citation>
    <scope>NUCLEOTIDE SEQUENCE</scope>
    <source>
        <strain evidence="3">DSM 1682</strain>
    </source>
</reference>
<dbReference type="Proteomes" id="UP000068026">
    <property type="component" value="Chromosome"/>
</dbReference>
<proteinExistence type="predicted"/>
<reference evidence="5" key="4">
    <citation type="submission" date="2016-11" db="EMBL/GenBank/DDBJ databases">
        <authorList>
            <person name="Jaros S."/>
            <person name="Januszkiewicz K."/>
            <person name="Wedrychowicz H."/>
        </authorList>
    </citation>
    <scope>NUCLEOTIDE SEQUENCE [LARGE SCALE GENOMIC DNA]</scope>
    <source>
        <strain evidence="5">DSM 1682</strain>
    </source>
</reference>
<evidence type="ECO:0000313" key="3">
    <source>
        <dbReference type="EMBL" id="SHE59629.1"/>
    </source>
</evidence>
<feature type="transmembrane region" description="Helical" evidence="1">
    <location>
        <begin position="12"/>
        <end position="32"/>
    </location>
</feature>
<dbReference type="OrthoDB" id="1649278at2"/>
<reference evidence="2 4" key="1">
    <citation type="journal article" date="2016" name="Genome Announc.">
        <title>Complete Genome Sequence of the Amino Acid-Fermenting Clostridium propionicum X2 (DSM 1682).</title>
        <authorList>
            <person name="Poehlein A."/>
            <person name="Schlien K."/>
            <person name="Chowdhury N.P."/>
            <person name="Gottschalk G."/>
            <person name="Buckel W."/>
            <person name="Daniel R."/>
        </authorList>
    </citation>
    <scope>NUCLEOTIDE SEQUENCE [LARGE SCALE GENOMIC DNA]</scope>
    <source>
        <strain evidence="2 4">X2</strain>
    </source>
</reference>
<protein>
    <submittedName>
        <fullName evidence="3">Sporulation protein YunB</fullName>
    </submittedName>
</protein>
<dbReference type="RefSeq" id="WP_066049382.1">
    <property type="nucleotide sequence ID" value="NZ_CP014223.1"/>
</dbReference>
<evidence type="ECO:0000313" key="2">
    <source>
        <dbReference type="EMBL" id="AMJ40952.1"/>
    </source>
</evidence>
<dbReference type="Pfam" id="PF09560">
    <property type="entry name" value="Spore_YunB"/>
    <property type="match status" value="1"/>
</dbReference>
<gene>
    <name evidence="2" type="primary">yunB</name>
    <name evidence="2" type="ORF">CPRO_13590</name>
    <name evidence="3" type="ORF">SAMN02745151_01171</name>
</gene>
<dbReference type="AlphaFoldDB" id="A0A0X1U7P5"/>
<accession>A0A0X1U7P5</accession>
<dbReference type="PIRSF" id="PIRSF021383">
    <property type="entry name" value="YunB"/>
    <property type="match status" value="1"/>
</dbReference>
<organism evidence="3 5">
    <name type="scientific">Anaerotignum propionicum DSM 1682</name>
    <dbReference type="NCBI Taxonomy" id="991789"/>
    <lineage>
        <taxon>Bacteria</taxon>
        <taxon>Bacillati</taxon>
        <taxon>Bacillota</taxon>
        <taxon>Clostridia</taxon>
        <taxon>Lachnospirales</taxon>
        <taxon>Anaerotignaceae</taxon>
        <taxon>Anaerotignum</taxon>
    </lineage>
</organism>
<name>A0A0X1U7P5_ANAPI</name>
<sequence length="217" mass="24551">MKKKFRKKNKKSGALILLFTFVFVFFITILSLKQFEKQIVPSLQEISHTRSMAIANEIINHCVQTVLTDLPLSTEDFLTITETNHTYTANTQQINLFCTQLNNEINAAMQTLPNERILIPLGAALDSAFFANHGPKIPFTLMPVGAVTSDYETSFTSAGINQINYKIWVNLSFELQIANPLFKEKIVFSKKIMLIDTIISGKVPDYFFGTGQNKNIY</sequence>